<gene>
    <name evidence="3" type="ORF">K3148_02900</name>
</gene>
<feature type="chain" id="PRO_5046327540" description="Lipoprotein" evidence="2">
    <location>
        <begin position="25"/>
        <end position="172"/>
    </location>
</feature>
<evidence type="ECO:0000256" key="2">
    <source>
        <dbReference type="SAM" id="SignalP"/>
    </source>
</evidence>
<feature type="region of interest" description="Disordered" evidence="1">
    <location>
        <begin position="28"/>
        <end position="53"/>
    </location>
</feature>
<name>A0ABX8ZT69_9SPHN</name>
<evidence type="ECO:0008006" key="5">
    <source>
        <dbReference type="Google" id="ProtNLM"/>
    </source>
</evidence>
<evidence type="ECO:0000313" key="3">
    <source>
        <dbReference type="EMBL" id="QZD90363.1"/>
    </source>
</evidence>
<dbReference type="Proteomes" id="UP000824281">
    <property type="component" value="Chromosome"/>
</dbReference>
<dbReference type="EMBL" id="CP081295">
    <property type="protein sequence ID" value="QZD90363.1"/>
    <property type="molecule type" value="Genomic_DNA"/>
</dbReference>
<sequence>MTFGSLPRLALVSLPLLLAACDRAGDEAAERLPDQAPLEETTPVPTPSVSETPNAQLAKTMPSAMHGDWHKDDLGRAPTAQDCDPRLRGTIDWDRLMTVREEGYSYFETGGRIMEVHARTDHTIDATFDTTYAETPTSERRDFALEGGGTLAVNADKGGGGMDVTRYIRCPE</sequence>
<reference evidence="3 4" key="1">
    <citation type="submission" date="2021-08" db="EMBL/GenBank/DDBJ databases">
        <title>Comparative Genomics Analysis of the Genus Qipengyuania Reveals Extensive Genetic Diversity and Metabolic Versatility, Including the Description of Fifteen Novel Species.</title>
        <authorList>
            <person name="Liu Y."/>
        </authorList>
    </citation>
    <scope>NUCLEOTIDE SEQUENCE [LARGE SCALE GENOMIC DNA]</scope>
    <source>
        <strain evidence="3 4">1NDH13</strain>
    </source>
</reference>
<accession>A0ABX8ZT69</accession>
<protein>
    <recommendedName>
        <fullName evidence="5">Lipoprotein</fullName>
    </recommendedName>
</protein>
<feature type="signal peptide" evidence="2">
    <location>
        <begin position="1"/>
        <end position="24"/>
    </location>
</feature>
<dbReference type="RefSeq" id="WP_221425834.1">
    <property type="nucleotide sequence ID" value="NZ_CP081295.1"/>
</dbReference>
<keyword evidence="2" id="KW-0732">Signal</keyword>
<keyword evidence="4" id="KW-1185">Reference proteome</keyword>
<evidence type="ECO:0000313" key="4">
    <source>
        <dbReference type="Proteomes" id="UP000824281"/>
    </source>
</evidence>
<organism evidence="3 4">
    <name type="scientific">Qipengyuania aurantiaca</name>
    <dbReference type="NCBI Taxonomy" id="2867233"/>
    <lineage>
        <taxon>Bacteria</taxon>
        <taxon>Pseudomonadati</taxon>
        <taxon>Pseudomonadota</taxon>
        <taxon>Alphaproteobacteria</taxon>
        <taxon>Sphingomonadales</taxon>
        <taxon>Erythrobacteraceae</taxon>
        <taxon>Qipengyuania</taxon>
    </lineage>
</organism>
<evidence type="ECO:0000256" key="1">
    <source>
        <dbReference type="SAM" id="MobiDB-lite"/>
    </source>
</evidence>
<proteinExistence type="predicted"/>
<feature type="compositionally biased region" description="Low complexity" evidence="1">
    <location>
        <begin position="39"/>
        <end position="53"/>
    </location>
</feature>